<sequence>MKKILKYLILSLTLMATLVGGLSNYGQVQAQEFNDTLNIGVTNTVSGLNIFNSSDVVAQWVERFMYPSLVDQPEAGVFSSNIAEITTDDNQLYTITILDDVNWSDGTAVSSHDVAFTITTIADPQVETHAASYITAIDGLGDDGKLVEGSDSISGLEVIDDKTLTLTLKEPADPAYVNENIGFKLLIAPKHVVEEQDLYNLGSSEFATNPTVFAGPYKFVKYENGSYVQLEANETYFRGEPKIKNIFIQIMDSTALVTALQSGTVDMSAGGGIGVIPITDINMLRENDNLTIEANPGTSIQFMYFNNAVITDANVRKAFLMAINRDRLVSDLILGEGEIPAATLTSMNPYTDPDLAPVAYDPEAAKALLEESGFDMSQEIVLSVPTGNVTRMTSASLIEQDLEAIGLNVRQITADFATHLSNVGKGDYQLALLSLAFNLDPDQSSYWSKSSINYAQLNDDHLEDLMLRGKTLTSFEERFPVYQEIQAYFQEEALLVPLYSELQFITQSKKLTGGIKPFWLGSLFDIETWSIEQ</sequence>
<evidence type="ECO:0000256" key="3">
    <source>
        <dbReference type="ARBA" id="ARBA00022729"/>
    </source>
</evidence>
<dbReference type="PANTHER" id="PTHR30290">
    <property type="entry name" value="PERIPLASMIC BINDING COMPONENT OF ABC TRANSPORTER"/>
    <property type="match status" value="1"/>
</dbReference>
<dbReference type="EMBL" id="JACCEL010000002">
    <property type="protein sequence ID" value="MBG9977406.1"/>
    <property type="molecule type" value="Genomic_DNA"/>
</dbReference>
<proteinExistence type="inferred from homology"/>
<keyword evidence="7" id="KW-1185">Reference proteome</keyword>
<evidence type="ECO:0000256" key="1">
    <source>
        <dbReference type="ARBA" id="ARBA00005695"/>
    </source>
</evidence>
<dbReference type="CDD" id="cd00995">
    <property type="entry name" value="PBP2_NikA_DppA_OppA_like"/>
    <property type="match status" value="1"/>
</dbReference>
<organism evidence="6 7">
    <name type="scientific">Ruoffia tabacinasalis</name>
    <dbReference type="NCBI Taxonomy" id="87458"/>
    <lineage>
        <taxon>Bacteria</taxon>
        <taxon>Bacillati</taxon>
        <taxon>Bacillota</taxon>
        <taxon>Bacilli</taxon>
        <taxon>Lactobacillales</taxon>
        <taxon>Aerococcaceae</taxon>
        <taxon>Ruoffia</taxon>
    </lineage>
</organism>
<dbReference type="Proteomes" id="UP000823401">
    <property type="component" value="Unassembled WGS sequence"/>
</dbReference>
<dbReference type="InterPro" id="IPR039424">
    <property type="entry name" value="SBP_5"/>
</dbReference>
<comment type="caution">
    <text evidence="6">The sequence shown here is derived from an EMBL/GenBank/DDBJ whole genome shotgun (WGS) entry which is preliminary data.</text>
</comment>
<keyword evidence="2" id="KW-0813">Transport</keyword>
<dbReference type="InterPro" id="IPR000914">
    <property type="entry name" value="SBP_5_dom"/>
</dbReference>
<dbReference type="Gene3D" id="3.40.190.10">
    <property type="entry name" value="Periplasmic binding protein-like II"/>
    <property type="match status" value="1"/>
</dbReference>
<dbReference type="SUPFAM" id="SSF53850">
    <property type="entry name" value="Periplasmic binding protein-like II"/>
    <property type="match status" value="1"/>
</dbReference>
<evidence type="ECO:0000259" key="5">
    <source>
        <dbReference type="Pfam" id="PF00496"/>
    </source>
</evidence>
<feature type="chain" id="PRO_5046423672" evidence="4">
    <location>
        <begin position="31"/>
        <end position="533"/>
    </location>
</feature>
<keyword evidence="3 4" id="KW-0732">Signal</keyword>
<evidence type="ECO:0000313" key="6">
    <source>
        <dbReference type="EMBL" id="MBG9977406.1"/>
    </source>
</evidence>
<dbReference type="Gene3D" id="3.90.76.10">
    <property type="entry name" value="Dipeptide-binding Protein, Domain 1"/>
    <property type="match status" value="1"/>
</dbReference>
<evidence type="ECO:0000256" key="2">
    <source>
        <dbReference type="ARBA" id="ARBA00022448"/>
    </source>
</evidence>
<feature type="domain" description="Solute-binding protein family 5" evidence="5">
    <location>
        <begin position="86"/>
        <end position="449"/>
    </location>
</feature>
<dbReference type="Pfam" id="PF00496">
    <property type="entry name" value="SBP_bac_5"/>
    <property type="match status" value="1"/>
</dbReference>
<evidence type="ECO:0000313" key="7">
    <source>
        <dbReference type="Proteomes" id="UP000823401"/>
    </source>
</evidence>
<dbReference type="PANTHER" id="PTHR30290:SF9">
    <property type="entry name" value="OLIGOPEPTIDE-BINDING PROTEIN APPA"/>
    <property type="match status" value="1"/>
</dbReference>
<comment type="similarity">
    <text evidence="1">Belongs to the bacterial solute-binding protein 5 family.</text>
</comment>
<evidence type="ECO:0000256" key="4">
    <source>
        <dbReference type="SAM" id="SignalP"/>
    </source>
</evidence>
<reference evidence="6 7" key="1">
    <citation type="submission" date="2020-07" db="EMBL/GenBank/DDBJ databases">
        <title>Facklamia lactis sp. nov., isolated from raw milk.</title>
        <authorList>
            <person name="Doll E.V."/>
            <person name="Huptas C."/>
            <person name="Staib L."/>
            <person name="Wenning M."/>
            <person name="Scherer S."/>
        </authorList>
    </citation>
    <scope>NUCLEOTIDE SEQUENCE [LARGE SCALE GENOMIC DNA]</scope>
    <source>
        <strain evidence="6 7">DSM 104272</strain>
    </source>
</reference>
<dbReference type="InterPro" id="IPR030678">
    <property type="entry name" value="Peptide/Ni-bd"/>
</dbReference>
<gene>
    <name evidence="6" type="ORF">HYQ42_01295</name>
</gene>
<dbReference type="RefSeq" id="WP_197103450.1">
    <property type="nucleotide sequence ID" value="NZ_JACCEL010000002.1"/>
</dbReference>
<protein>
    <submittedName>
        <fullName evidence="6">ABC transporter substrate-binding protein</fullName>
    </submittedName>
</protein>
<accession>A0ABS0LGL3</accession>
<dbReference type="Gene3D" id="3.10.105.10">
    <property type="entry name" value="Dipeptide-binding Protein, Domain 3"/>
    <property type="match status" value="1"/>
</dbReference>
<name>A0ABS0LGL3_9LACT</name>
<feature type="signal peptide" evidence="4">
    <location>
        <begin position="1"/>
        <end position="30"/>
    </location>
</feature>
<dbReference type="PIRSF" id="PIRSF002741">
    <property type="entry name" value="MppA"/>
    <property type="match status" value="1"/>
</dbReference>